<keyword evidence="2" id="KW-1185">Reference proteome</keyword>
<name>A0ABX4IHY8_9ENTR</name>
<organism evidence="1 2">
    <name type="scientific">Kosakonia pseudosacchari</name>
    <dbReference type="NCBI Taxonomy" id="1646340"/>
    <lineage>
        <taxon>Bacteria</taxon>
        <taxon>Pseudomonadati</taxon>
        <taxon>Pseudomonadota</taxon>
        <taxon>Gammaproteobacteria</taxon>
        <taxon>Enterobacterales</taxon>
        <taxon>Enterobacteriaceae</taxon>
        <taxon>Kosakonia</taxon>
    </lineage>
</organism>
<sequence>MSLFTLQQILSYYLLPLFPGQIYPGDISVDESVISVEWFVTSEVYNSIITKIFLPEAVCKAGSNATAYLILLAPFVYESENEI</sequence>
<accession>A0ABX4IHY8</accession>
<gene>
    <name evidence="1" type="ORF">BK796_23500</name>
</gene>
<proteinExistence type="predicted"/>
<dbReference type="Proteomes" id="UP000219642">
    <property type="component" value="Unassembled WGS sequence"/>
</dbReference>
<evidence type="ECO:0000313" key="2">
    <source>
        <dbReference type="Proteomes" id="UP000219642"/>
    </source>
</evidence>
<evidence type="ECO:0008006" key="3">
    <source>
        <dbReference type="Google" id="ProtNLM"/>
    </source>
</evidence>
<dbReference type="EMBL" id="NITV01000032">
    <property type="protein sequence ID" value="PDO81793.1"/>
    <property type="molecule type" value="Genomic_DNA"/>
</dbReference>
<protein>
    <recommendedName>
        <fullName evidence="3">Transposase</fullName>
    </recommendedName>
</protein>
<evidence type="ECO:0000313" key="1">
    <source>
        <dbReference type="EMBL" id="PDO81793.1"/>
    </source>
</evidence>
<reference evidence="1 2" key="1">
    <citation type="submission" date="2017-06" db="EMBL/GenBank/DDBJ databases">
        <title>Draft genome sequence of nitrogen-fixing Kosakonia pseudosacchari strain NN143 isolated from sugarcane roots.</title>
        <authorList>
            <person name="Li Y."/>
            <person name="Li S."/>
            <person name="Lin L."/>
            <person name="Wu X."/>
            <person name="Yang L."/>
            <person name="Li Y."/>
            <person name="An Q."/>
        </authorList>
    </citation>
    <scope>NUCLEOTIDE SEQUENCE [LARGE SCALE GENOMIC DNA]</scope>
    <source>
        <strain evidence="1 2">NN143</strain>
    </source>
</reference>
<comment type="caution">
    <text evidence="1">The sequence shown here is derived from an EMBL/GenBank/DDBJ whole genome shotgun (WGS) entry which is preliminary data.</text>
</comment>